<feature type="region of interest" description="Disordered" evidence="1">
    <location>
        <begin position="19"/>
        <end position="44"/>
    </location>
</feature>
<dbReference type="AlphaFoldDB" id="A0A2K8Z7W2"/>
<keyword evidence="2" id="KW-0732">Signal</keyword>
<sequence>MKATLTYLVLLLSVACSSPNQGRATQSPNSSKADSASVAKAKSSPATEPLKIPLFNDVARTQKKLATISRGGIRNWHYDGLGWSASSLYEFGSPGIGQLSNNLTLYLESSRQNEVQTLKVKVSIPNMNQKSRALTQYASTVEKAFKAIGEPIPDDLTTALRRGKPYAKETPTMSIENRLEEGQYNSWVLIVSSY</sequence>
<feature type="chain" id="PRO_5014603605" description="Lipoprotein" evidence="2">
    <location>
        <begin position="23"/>
        <end position="194"/>
    </location>
</feature>
<keyword evidence="4" id="KW-1185">Reference proteome</keyword>
<name>A0A2K8Z7W2_9BACT</name>
<dbReference type="EMBL" id="CP025096">
    <property type="protein sequence ID" value="AUD05963.1"/>
    <property type="molecule type" value="Genomic_DNA"/>
</dbReference>
<feature type="compositionally biased region" description="Polar residues" evidence="1">
    <location>
        <begin position="19"/>
        <end position="29"/>
    </location>
</feature>
<evidence type="ECO:0000256" key="2">
    <source>
        <dbReference type="SAM" id="SignalP"/>
    </source>
</evidence>
<accession>A0A2K8Z7W2</accession>
<evidence type="ECO:0000313" key="3">
    <source>
        <dbReference type="EMBL" id="AUD05963.1"/>
    </source>
</evidence>
<feature type="compositionally biased region" description="Low complexity" evidence="1">
    <location>
        <begin position="30"/>
        <end position="44"/>
    </location>
</feature>
<organism evidence="3 4">
    <name type="scientific">Spirosoma pollinicola</name>
    <dbReference type="NCBI Taxonomy" id="2057025"/>
    <lineage>
        <taxon>Bacteria</taxon>
        <taxon>Pseudomonadati</taxon>
        <taxon>Bacteroidota</taxon>
        <taxon>Cytophagia</taxon>
        <taxon>Cytophagales</taxon>
        <taxon>Cytophagaceae</taxon>
        <taxon>Spirosoma</taxon>
    </lineage>
</organism>
<gene>
    <name evidence="3" type="ORF">CWM47_31430</name>
</gene>
<feature type="signal peptide" evidence="2">
    <location>
        <begin position="1"/>
        <end position="22"/>
    </location>
</feature>
<evidence type="ECO:0008006" key="5">
    <source>
        <dbReference type="Google" id="ProtNLM"/>
    </source>
</evidence>
<protein>
    <recommendedName>
        <fullName evidence="5">Lipoprotein</fullName>
    </recommendedName>
</protein>
<evidence type="ECO:0000256" key="1">
    <source>
        <dbReference type="SAM" id="MobiDB-lite"/>
    </source>
</evidence>
<dbReference type="KEGG" id="spir:CWM47_31430"/>
<dbReference type="OrthoDB" id="965947at2"/>
<dbReference type="Proteomes" id="UP000232883">
    <property type="component" value="Chromosome"/>
</dbReference>
<evidence type="ECO:0000313" key="4">
    <source>
        <dbReference type="Proteomes" id="UP000232883"/>
    </source>
</evidence>
<dbReference type="PROSITE" id="PS51257">
    <property type="entry name" value="PROKAR_LIPOPROTEIN"/>
    <property type="match status" value="1"/>
</dbReference>
<reference evidence="3 4" key="1">
    <citation type="submission" date="2017-11" db="EMBL/GenBank/DDBJ databases">
        <title>Taxonomic description and genome sequences of Spirosoma HA7 sp. nov., isolated from pollen microhabitat of Corylus avellana.</title>
        <authorList>
            <person name="Ambika Manirajan B."/>
            <person name="Suarez C."/>
            <person name="Ratering S."/>
            <person name="Geissler-Plaum R."/>
            <person name="Cardinale M."/>
            <person name="Sylvia S."/>
        </authorList>
    </citation>
    <scope>NUCLEOTIDE SEQUENCE [LARGE SCALE GENOMIC DNA]</scope>
    <source>
        <strain evidence="3 4">HA7</strain>
    </source>
</reference>
<proteinExistence type="predicted"/>
<dbReference type="RefSeq" id="WP_100992514.1">
    <property type="nucleotide sequence ID" value="NZ_CP025096.1"/>
</dbReference>